<reference evidence="8 9" key="1">
    <citation type="submission" date="2019-12" db="EMBL/GenBank/DDBJ databases">
        <authorList>
            <person name="Li M."/>
        </authorList>
    </citation>
    <scope>NUCLEOTIDE SEQUENCE [LARGE SCALE GENOMIC DNA]</scope>
    <source>
        <strain evidence="8 9">GBMRC 2024</strain>
    </source>
</reference>
<dbReference type="InterPro" id="IPR029061">
    <property type="entry name" value="THDP-binding"/>
</dbReference>
<dbReference type="InterPro" id="IPR046667">
    <property type="entry name" value="DUF6537"/>
</dbReference>
<evidence type="ECO:0000256" key="5">
    <source>
        <dbReference type="ARBA" id="ARBA00023004"/>
    </source>
</evidence>
<dbReference type="InterPro" id="IPR009014">
    <property type="entry name" value="Transketo_C/PFOR_II"/>
</dbReference>
<evidence type="ECO:0000256" key="3">
    <source>
        <dbReference type="ARBA" id="ARBA00022982"/>
    </source>
</evidence>
<keyword evidence="9" id="KW-1185">Reference proteome</keyword>
<accession>A0A6L7GCX5</accession>
<keyword evidence="1" id="KW-0813">Transport</keyword>
<dbReference type="PANTHER" id="PTHR48084:SF3">
    <property type="entry name" value="SUBUNIT OF PYRUVATE:FLAVODOXIN OXIDOREDUCTASE"/>
    <property type="match status" value="1"/>
</dbReference>
<dbReference type="InterPro" id="IPR002869">
    <property type="entry name" value="Pyrv_flavodox_OxRed_cen"/>
</dbReference>
<evidence type="ECO:0000256" key="4">
    <source>
        <dbReference type="ARBA" id="ARBA00023002"/>
    </source>
</evidence>
<dbReference type="SUPFAM" id="SSF52518">
    <property type="entry name" value="Thiamin diphosphate-binding fold (THDP-binding)"/>
    <property type="match status" value="2"/>
</dbReference>
<dbReference type="Pfam" id="PF20169">
    <property type="entry name" value="DUF6537"/>
    <property type="match status" value="1"/>
</dbReference>
<dbReference type="SUPFAM" id="SSF53323">
    <property type="entry name" value="Pyruvate-ferredoxin oxidoreductase, PFOR, domain III"/>
    <property type="match status" value="1"/>
</dbReference>
<keyword evidence="3" id="KW-0249">Electron transport</keyword>
<dbReference type="EMBL" id="WUMU01000033">
    <property type="protein sequence ID" value="MXN20643.1"/>
    <property type="molecule type" value="Genomic_DNA"/>
</dbReference>
<keyword evidence="5" id="KW-0408">Iron</keyword>
<dbReference type="RefSeq" id="WP_160896766.1">
    <property type="nucleotide sequence ID" value="NZ_WUMU01000033.1"/>
</dbReference>
<organism evidence="8 9">
    <name type="scientific">Pseudooceanicola albus</name>
    <dbReference type="NCBI Taxonomy" id="2692189"/>
    <lineage>
        <taxon>Bacteria</taxon>
        <taxon>Pseudomonadati</taxon>
        <taxon>Pseudomonadota</taxon>
        <taxon>Alphaproteobacteria</taxon>
        <taxon>Rhodobacterales</taxon>
        <taxon>Paracoccaceae</taxon>
        <taxon>Pseudooceanicola</taxon>
    </lineage>
</organism>
<dbReference type="Pfam" id="PF01558">
    <property type="entry name" value="POR"/>
    <property type="match status" value="1"/>
</dbReference>
<dbReference type="Gene3D" id="3.40.920.10">
    <property type="entry name" value="Pyruvate-ferredoxin oxidoreductase, PFOR, domain III"/>
    <property type="match status" value="1"/>
</dbReference>
<evidence type="ECO:0000256" key="2">
    <source>
        <dbReference type="ARBA" id="ARBA00022485"/>
    </source>
</evidence>
<dbReference type="AlphaFoldDB" id="A0A6L7GCX5"/>
<dbReference type="InterPro" id="IPR011766">
    <property type="entry name" value="TPP_enzyme_TPP-bd"/>
</dbReference>
<evidence type="ECO:0000313" key="8">
    <source>
        <dbReference type="EMBL" id="MXN20643.1"/>
    </source>
</evidence>
<evidence type="ECO:0000256" key="6">
    <source>
        <dbReference type="ARBA" id="ARBA00023014"/>
    </source>
</evidence>
<name>A0A6L7GCX5_9RHOB</name>
<protein>
    <submittedName>
        <fullName evidence="8">Indolepyruvate ferredoxin oxidoreductase family protein</fullName>
    </submittedName>
</protein>
<dbReference type="InterPro" id="IPR019752">
    <property type="entry name" value="Pyrv/ketoisovalerate_OxRed_cat"/>
</dbReference>
<keyword evidence="4" id="KW-0560">Oxidoreductase</keyword>
<sequence length="1136" mass="122576">MTQPRISLNDRFDLEKPQVLLSGTQALVRLMLMQKARDRAAGRHTAGYVTGYRGSPLGAVDMQMHRAGALLEAADIRFQEGLNEDLAATALWGSQQAELRGEGRFDGVFGLWYGKGPGVDRSGDVMRHANSAGTAPFGGVLMAMGDDHTGESSTVLHQSEFAAIDAGMPVLSPAGVQEILDLGAYGYGLSRHAGVWVGLKLMKDTVESTAIVDGRPDRMVLATPPGLPEGGLNIRLGDSPQAQEARLVDHKIAAARAYARANRIDHPVWRGPGAKIGLVAAGKNWLDLQHALALLGLDREAAERLGISTYKIAQVWPLDGASFADWAEGLDAILVVEEKRALIESQIKEILFEDRRGRHVWGKTRHGRTLFPATMQLDPVQIAGVLAGILTEEGHASEALRAAAAQLDEARRGDNVTDLAARLPYFCSGCPHNTSTRVPEGARAYAGIGCHYMAQWMDRDTDGFTHMGAEGANWIGEAPFSTRTHVFQNIGDGTYNHSGLQAIRAAVASGVNITYKILFNDAVAMTGGQPNEGGLTAYRIAEELLAMGVTRLAVVHDEKEALDLDRFPKAAEQHERADLQNVQEAFAKQAGTSAILYVQTCAAEKRRRRKRGRFPDPDRRVFINTDVCEGCGDCGVQSNCVSIVPAETELGRKRAIDQSSCNKDFSCLKGFCPSFVTLEGAQIRKEVAAEAALDLPDLPEPVLPQIRGTHNVVITGVGGTGVVTIGAVLAQAAQIAGLGAGMIEMAGLAQKGGAVQIHLRLARDPGDINAIRVSTGEADVLIGGDLVVSAGAKTLGLTAPGRTGAVINSHEIITGAFTRDTDFAIPADRLALQLQARLKAGLSLFDASELAQRTMGDSIFSNMMVFGAAWQRGLVPVPLAALREAITLNGAAVAQNLRAFDIGRWAALHPQEAEALLHPKVVERPKSLDAQIALRADHLSAYQNRRLARRYRALVAGFEDPKLRRAVALGYHKLLSYKDEYEVARLLGSTRAKARAAFSGEFRMSYHLAPPILEKTGADGRPVKRRFGPWFRMPLALLARGRVLRGTRLDPFRNLPERQMERALIAQYEADMAELRDLLRPDTLPDMLDAAVALAELPLKIRGFGPVKIANEAAAAKEREALLSVLRDPPLRTAAE</sequence>
<dbReference type="GO" id="GO:0045333">
    <property type="term" value="P:cellular respiration"/>
    <property type="evidence" value="ECO:0007669"/>
    <property type="project" value="UniProtKB-ARBA"/>
</dbReference>
<evidence type="ECO:0000256" key="1">
    <source>
        <dbReference type="ARBA" id="ARBA00022448"/>
    </source>
</evidence>
<dbReference type="NCBIfam" id="NF009589">
    <property type="entry name" value="PRK13030.1"/>
    <property type="match status" value="1"/>
</dbReference>
<keyword evidence="6" id="KW-0411">Iron-sulfur</keyword>
<dbReference type="Proteomes" id="UP000477911">
    <property type="component" value="Unassembled WGS sequence"/>
</dbReference>
<gene>
    <name evidence="8" type="ORF">GR170_22670</name>
</gene>
<dbReference type="GO" id="GO:0030976">
    <property type="term" value="F:thiamine pyrophosphate binding"/>
    <property type="evidence" value="ECO:0007669"/>
    <property type="project" value="InterPro"/>
</dbReference>
<evidence type="ECO:0000259" key="7">
    <source>
        <dbReference type="PROSITE" id="PS51379"/>
    </source>
</evidence>
<dbReference type="PANTHER" id="PTHR48084">
    <property type="entry name" value="2-OXOGLUTARATE OXIDOREDUCTASE SUBUNIT KORB-RELATED"/>
    <property type="match status" value="1"/>
</dbReference>
<dbReference type="GO" id="GO:0016625">
    <property type="term" value="F:oxidoreductase activity, acting on the aldehyde or oxo group of donors, iron-sulfur protein as acceptor"/>
    <property type="evidence" value="ECO:0007669"/>
    <property type="project" value="UniProtKB-ARBA"/>
</dbReference>
<dbReference type="Pfam" id="PF02775">
    <property type="entry name" value="TPP_enzyme_C"/>
    <property type="match status" value="1"/>
</dbReference>
<dbReference type="InterPro" id="IPR002880">
    <property type="entry name" value="Pyrv_Fd/Flavodoxin_OxRdtase_N"/>
</dbReference>
<dbReference type="PROSITE" id="PS51379">
    <property type="entry name" value="4FE4S_FER_2"/>
    <property type="match status" value="1"/>
</dbReference>
<proteinExistence type="predicted"/>
<dbReference type="GO" id="GO:0044281">
    <property type="term" value="P:small molecule metabolic process"/>
    <property type="evidence" value="ECO:0007669"/>
    <property type="project" value="UniProtKB-ARBA"/>
</dbReference>
<keyword evidence="2" id="KW-0004">4Fe-4S</keyword>
<keyword evidence="8" id="KW-0670">Pyruvate</keyword>
<dbReference type="InterPro" id="IPR051457">
    <property type="entry name" value="2-oxoacid:Fd_oxidoreductase"/>
</dbReference>
<dbReference type="NCBIfam" id="NF009588">
    <property type="entry name" value="PRK13029.1"/>
    <property type="match status" value="1"/>
</dbReference>
<dbReference type="GO" id="GO:0051539">
    <property type="term" value="F:4 iron, 4 sulfur cluster binding"/>
    <property type="evidence" value="ECO:0007669"/>
    <property type="project" value="UniProtKB-KW"/>
</dbReference>
<dbReference type="Gene3D" id="3.40.50.970">
    <property type="match status" value="1"/>
</dbReference>
<evidence type="ECO:0000313" key="9">
    <source>
        <dbReference type="Proteomes" id="UP000477911"/>
    </source>
</evidence>
<dbReference type="CDD" id="cd07034">
    <property type="entry name" value="TPP_PYR_PFOR_IOR-alpha_like"/>
    <property type="match status" value="1"/>
</dbReference>
<dbReference type="InterPro" id="IPR017896">
    <property type="entry name" value="4Fe4S_Fe-S-bd"/>
</dbReference>
<comment type="caution">
    <text evidence="8">The sequence shown here is derived from an EMBL/GenBank/DDBJ whole genome shotgun (WGS) entry which is preliminary data.</text>
</comment>
<keyword evidence="2" id="KW-0479">Metal-binding</keyword>
<feature type="domain" description="4Fe-4S ferredoxin-type" evidence="7">
    <location>
        <begin position="619"/>
        <end position="650"/>
    </location>
</feature>
<dbReference type="SUPFAM" id="SSF52922">
    <property type="entry name" value="TK C-terminal domain-like"/>
    <property type="match status" value="1"/>
</dbReference>